<organism evidence="2 3">
    <name type="scientific">Halocynthiibacter styelae</name>
    <dbReference type="NCBI Taxonomy" id="2761955"/>
    <lineage>
        <taxon>Bacteria</taxon>
        <taxon>Pseudomonadati</taxon>
        <taxon>Pseudomonadota</taxon>
        <taxon>Alphaproteobacteria</taxon>
        <taxon>Rhodobacterales</taxon>
        <taxon>Paracoccaceae</taxon>
        <taxon>Halocynthiibacter</taxon>
    </lineage>
</organism>
<gene>
    <name evidence="2" type="ORF">H1D41_03660</name>
</gene>
<dbReference type="Pfam" id="PF00188">
    <property type="entry name" value="CAP"/>
    <property type="match status" value="1"/>
</dbReference>
<dbReference type="PANTHER" id="PTHR31157:SF1">
    <property type="entry name" value="SCP DOMAIN-CONTAINING PROTEIN"/>
    <property type="match status" value="1"/>
</dbReference>
<dbReference type="PANTHER" id="PTHR31157">
    <property type="entry name" value="SCP DOMAIN-CONTAINING PROTEIN"/>
    <property type="match status" value="1"/>
</dbReference>
<dbReference type="Gene3D" id="3.40.33.10">
    <property type="entry name" value="CAP"/>
    <property type="match status" value="1"/>
</dbReference>
<feature type="domain" description="SCP" evidence="1">
    <location>
        <begin position="60"/>
        <end position="167"/>
    </location>
</feature>
<proteinExistence type="predicted"/>
<evidence type="ECO:0000313" key="3">
    <source>
        <dbReference type="Proteomes" id="UP000640583"/>
    </source>
</evidence>
<evidence type="ECO:0000313" key="2">
    <source>
        <dbReference type="EMBL" id="MBI1492728.1"/>
    </source>
</evidence>
<dbReference type="Proteomes" id="UP000640583">
    <property type="component" value="Unassembled WGS sequence"/>
</dbReference>
<sequence length="176" mass="19129">MFRSLVVLVMVLLLPACVVEHRASYTHVVPADQAITRAAGQIRRQNAPSGSIADKVGLRLNAERRARGLAPVSYNRSLSRVAQGHANWLAQPGIALSHTNGQGKNAITRVRDSGYGACRVAENLGQGQETVDVIMRDWLGSSGHRDNIFLPNLQEFGLALHPERNHWVLLLAAPGC</sequence>
<accession>A0A8J7II27</accession>
<reference evidence="2" key="1">
    <citation type="submission" date="2020-10" db="EMBL/GenBank/DDBJ databases">
        <title>Paenihalocynthiibacter styelae gen. nov., sp. nov., isolated from stalked sea squirt Styela clava.</title>
        <authorList>
            <person name="Kim Y.-O."/>
            <person name="Yoon J.-H."/>
        </authorList>
    </citation>
    <scope>NUCLEOTIDE SEQUENCE</scope>
    <source>
        <strain evidence="2">MYP1-1</strain>
    </source>
</reference>
<protein>
    <submittedName>
        <fullName evidence="2">CAP domain-containing protein</fullName>
    </submittedName>
</protein>
<dbReference type="InterPro" id="IPR035940">
    <property type="entry name" value="CAP_sf"/>
</dbReference>
<name>A0A8J7II27_9RHOB</name>
<dbReference type="EMBL" id="JADCKQ010000002">
    <property type="protein sequence ID" value="MBI1492728.1"/>
    <property type="molecule type" value="Genomic_DNA"/>
</dbReference>
<keyword evidence="3" id="KW-1185">Reference proteome</keyword>
<dbReference type="RefSeq" id="WP_228847632.1">
    <property type="nucleotide sequence ID" value="NZ_JADCKQ010000002.1"/>
</dbReference>
<comment type="caution">
    <text evidence="2">The sequence shown here is derived from an EMBL/GenBank/DDBJ whole genome shotgun (WGS) entry which is preliminary data.</text>
</comment>
<dbReference type="InterPro" id="IPR014044">
    <property type="entry name" value="CAP_dom"/>
</dbReference>
<dbReference type="CDD" id="cd05379">
    <property type="entry name" value="CAP_bacterial"/>
    <property type="match status" value="1"/>
</dbReference>
<evidence type="ECO:0000259" key="1">
    <source>
        <dbReference type="Pfam" id="PF00188"/>
    </source>
</evidence>
<dbReference type="AlphaFoldDB" id="A0A8J7II27"/>
<dbReference type="SUPFAM" id="SSF55797">
    <property type="entry name" value="PR-1-like"/>
    <property type="match status" value="1"/>
</dbReference>